<feature type="transmembrane region" description="Helical" evidence="4">
    <location>
        <begin position="89"/>
        <end position="108"/>
    </location>
</feature>
<reference evidence="7" key="1">
    <citation type="journal article" date="2019" name="Int. J. Syst. Evol. Microbiol.">
        <title>The Global Catalogue of Microorganisms (GCM) 10K type strain sequencing project: providing services to taxonomists for standard genome sequencing and annotation.</title>
        <authorList>
            <consortium name="The Broad Institute Genomics Platform"/>
            <consortium name="The Broad Institute Genome Sequencing Center for Infectious Disease"/>
            <person name="Wu L."/>
            <person name="Ma J."/>
        </authorList>
    </citation>
    <scope>NUCLEOTIDE SEQUENCE [LARGE SCALE GENOMIC DNA]</scope>
    <source>
        <strain evidence="7">CCUG 55854</strain>
    </source>
</reference>
<dbReference type="InterPro" id="IPR050482">
    <property type="entry name" value="Sensor_HK_TwoCompSys"/>
</dbReference>
<dbReference type="SUPFAM" id="SSF55874">
    <property type="entry name" value="ATPase domain of HSP90 chaperone/DNA topoisomerase II/histidine kinase"/>
    <property type="match status" value="1"/>
</dbReference>
<keyword evidence="3" id="KW-0902">Two-component regulatory system</keyword>
<dbReference type="InterPro" id="IPR036890">
    <property type="entry name" value="HATPase_C_sf"/>
</dbReference>
<gene>
    <name evidence="6" type="ORF">ACFQ2N_07365</name>
</gene>
<feature type="transmembrane region" description="Helical" evidence="4">
    <location>
        <begin position="187"/>
        <end position="204"/>
    </location>
</feature>
<sequence>MHPEPERRWRNPRQAAAWVGASGRVPDLPEVTFGALAIATRLRAPEHARMLSSLRTALQPLLQPLGLAGLLTILTVGYSMRFVEAPSRVAAHLLLAAYLALFVLLQFLPEHRRGWRHAALLAMPLVVLALCRLSVEVGASQVLLVIWAACTVAAWPVRLAAPVVLLVNVAFFLVLRSLGFHDPLPMVLINLGFQALGAICVYYAESAERARAALARVNADLLATRALLADSARDAERLRMARELHDVAGHKLTAMRLNLRALAADPALAGRADVALADRLAGELLGDIRQVVQSLRDDRGLDLATALRALAAPFPRPSLHLTIAPGVRITDPAVAETVLRLAQEALTNSARHAGAERVWLRIDHGEDGLRIEIHDDGQCGADLREGNGIAGMRERLAALDGALMVGRTERGGLRLLARLPA</sequence>
<dbReference type="RefSeq" id="WP_162375907.1">
    <property type="nucleotide sequence ID" value="NZ_JBHTKN010000004.1"/>
</dbReference>
<organism evidence="6 7">
    <name type="scientific">Pseudoxanthomonas kaohsiungensis</name>
    <dbReference type="NCBI Taxonomy" id="283923"/>
    <lineage>
        <taxon>Bacteria</taxon>
        <taxon>Pseudomonadati</taxon>
        <taxon>Pseudomonadota</taxon>
        <taxon>Gammaproteobacteria</taxon>
        <taxon>Lysobacterales</taxon>
        <taxon>Lysobacteraceae</taxon>
        <taxon>Pseudoxanthomonas</taxon>
    </lineage>
</organism>
<evidence type="ECO:0000256" key="3">
    <source>
        <dbReference type="ARBA" id="ARBA00023012"/>
    </source>
</evidence>
<evidence type="ECO:0000259" key="5">
    <source>
        <dbReference type="Pfam" id="PF07730"/>
    </source>
</evidence>
<keyword evidence="4" id="KW-0812">Transmembrane</keyword>
<keyword evidence="2 6" id="KW-0418">Kinase</keyword>
<dbReference type="GO" id="GO:0016301">
    <property type="term" value="F:kinase activity"/>
    <property type="evidence" value="ECO:0007669"/>
    <property type="project" value="UniProtKB-KW"/>
</dbReference>
<evidence type="ECO:0000256" key="1">
    <source>
        <dbReference type="ARBA" id="ARBA00022679"/>
    </source>
</evidence>
<feature type="transmembrane region" description="Helical" evidence="4">
    <location>
        <begin position="61"/>
        <end position="83"/>
    </location>
</feature>
<evidence type="ECO:0000256" key="4">
    <source>
        <dbReference type="SAM" id="Phobius"/>
    </source>
</evidence>
<comment type="caution">
    <text evidence="6">The sequence shown here is derived from an EMBL/GenBank/DDBJ whole genome shotgun (WGS) entry which is preliminary data.</text>
</comment>
<keyword evidence="4" id="KW-1133">Transmembrane helix</keyword>
<keyword evidence="1" id="KW-0808">Transferase</keyword>
<proteinExistence type="predicted"/>
<dbReference type="PANTHER" id="PTHR24421">
    <property type="entry name" value="NITRATE/NITRITE SENSOR PROTEIN NARX-RELATED"/>
    <property type="match status" value="1"/>
</dbReference>
<dbReference type="Gene3D" id="1.20.5.1930">
    <property type="match status" value="1"/>
</dbReference>
<keyword evidence="7" id="KW-1185">Reference proteome</keyword>
<name>A0ABW3LVW6_9GAMM</name>
<dbReference type="Proteomes" id="UP001597033">
    <property type="component" value="Unassembled WGS sequence"/>
</dbReference>
<evidence type="ECO:0000313" key="6">
    <source>
        <dbReference type="EMBL" id="MFD1042162.1"/>
    </source>
</evidence>
<evidence type="ECO:0000313" key="7">
    <source>
        <dbReference type="Proteomes" id="UP001597033"/>
    </source>
</evidence>
<feature type="transmembrane region" description="Helical" evidence="4">
    <location>
        <begin position="120"/>
        <end position="149"/>
    </location>
</feature>
<dbReference type="CDD" id="cd16917">
    <property type="entry name" value="HATPase_UhpB-NarQ-NarX-like"/>
    <property type="match status" value="1"/>
</dbReference>
<dbReference type="InterPro" id="IPR011712">
    <property type="entry name" value="Sig_transdc_His_kin_sub3_dim/P"/>
</dbReference>
<dbReference type="Pfam" id="PF07730">
    <property type="entry name" value="HisKA_3"/>
    <property type="match status" value="1"/>
</dbReference>
<dbReference type="PANTHER" id="PTHR24421:SF59">
    <property type="entry name" value="OXYGEN SENSOR HISTIDINE KINASE NREB"/>
    <property type="match status" value="1"/>
</dbReference>
<dbReference type="Gene3D" id="3.30.565.10">
    <property type="entry name" value="Histidine kinase-like ATPase, C-terminal domain"/>
    <property type="match status" value="1"/>
</dbReference>
<evidence type="ECO:0000256" key="2">
    <source>
        <dbReference type="ARBA" id="ARBA00022777"/>
    </source>
</evidence>
<dbReference type="EMBL" id="JBHTKN010000004">
    <property type="protein sequence ID" value="MFD1042162.1"/>
    <property type="molecule type" value="Genomic_DNA"/>
</dbReference>
<keyword evidence="4" id="KW-0472">Membrane</keyword>
<accession>A0ABW3LVW6</accession>
<feature type="domain" description="Signal transduction histidine kinase subgroup 3 dimerisation and phosphoacceptor" evidence="5">
    <location>
        <begin position="236"/>
        <end position="298"/>
    </location>
</feature>
<protein>
    <submittedName>
        <fullName evidence="6">Sensor histidine kinase</fullName>
    </submittedName>
</protein>